<dbReference type="InterPro" id="IPR000864">
    <property type="entry name" value="Prot_inh_pot1"/>
</dbReference>
<protein>
    <submittedName>
        <fullName evidence="4 5">Uncharacterized protein</fullName>
    </submittedName>
</protein>
<evidence type="ECO:0000313" key="4">
    <source>
        <dbReference type="EMBL" id="KQJ93035.1"/>
    </source>
</evidence>
<dbReference type="Pfam" id="PF00280">
    <property type="entry name" value="potato_inhibit"/>
    <property type="match status" value="1"/>
</dbReference>
<reference evidence="5" key="3">
    <citation type="submission" date="2018-08" db="UniProtKB">
        <authorList>
            <consortium name="EnsemblPlants"/>
        </authorList>
    </citation>
    <scope>IDENTIFICATION</scope>
    <source>
        <strain evidence="5">cv. Bd21</strain>
    </source>
</reference>
<dbReference type="EMBL" id="CM000882">
    <property type="protein sequence ID" value="KQJ93035.1"/>
    <property type="molecule type" value="Genomic_DNA"/>
</dbReference>
<evidence type="ECO:0000313" key="6">
    <source>
        <dbReference type="Proteomes" id="UP000008810"/>
    </source>
</evidence>
<sequence length="85" mass="9145">MPTTSGHDVLRAMAAVVMDEQKAAWPEVVGLSSRMAARKIHGDRPDVSLEFHLVGDNVPPSFDAHRVRIFLSPATAKVAQTPVVG</sequence>
<dbReference type="Proteomes" id="UP000008810">
    <property type="component" value="Chromosome 3"/>
</dbReference>
<evidence type="ECO:0000256" key="3">
    <source>
        <dbReference type="ARBA" id="ARBA00022900"/>
    </source>
</evidence>
<dbReference type="PANTHER" id="PTHR33091">
    <property type="entry name" value="PROTEIN, PUTATIVE, EXPRESSED-RELATED"/>
    <property type="match status" value="1"/>
</dbReference>
<dbReference type="InParanoid" id="A0A0Q3HXP6"/>
<organism evidence="4">
    <name type="scientific">Brachypodium distachyon</name>
    <name type="common">Purple false brome</name>
    <name type="synonym">Trachynia distachya</name>
    <dbReference type="NCBI Taxonomy" id="15368"/>
    <lineage>
        <taxon>Eukaryota</taxon>
        <taxon>Viridiplantae</taxon>
        <taxon>Streptophyta</taxon>
        <taxon>Embryophyta</taxon>
        <taxon>Tracheophyta</taxon>
        <taxon>Spermatophyta</taxon>
        <taxon>Magnoliopsida</taxon>
        <taxon>Liliopsida</taxon>
        <taxon>Poales</taxon>
        <taxon>Poaceae</taxon>
        <taxon>BOP clade</taxon>
        <taxon>Pooideae</taxon>
        <taxon>Stipodae</taxon>
        <taxon>Brachypodieae</taxon>
        <taxon>Brachypodium</taxon>
    </lineage>
</organism>
<keyword evidence="3" id="KW-0722">Serine protease inhibitor</keyword>
<dbReference type="PANTHER" id="PTHR33091:SF92">
    <property type="entry name" value="OS02G0124300 PROTEIN"/>
    <property type="match status" value="1"/>
</dbReference>
<evidence type="ECO:0000256" key="1">
    <source>
        <dbReference type="ARBA" id="ARBA00008210"/>
    </source>
</evidence>
<dbReference type="SUPFAM" id="SSF54654">
    <property type="entry name" value="CI-2 family of serine protease inhibitors"/>
    <property type="match status" value="1"/>
</dbReference>
<evidence type="ECO:0000313" key="5">
    <source>
        <dbReference type="EnsemblPlants" id="KQJ93035"/>
    </source>
</evidence>
<dbReference type="Gramene" id="KQJ93035">
    <property type="protein sequence ID" value="KQJ93035"/>
    <property type="gene ID" value="BRADI_3g02371v3"/>
</dbReference>
<reference evidence="4" key="2">
    <citation type="submission" date="2017-06" db="EMBL/GenBank/DDBJ databases">
        <title>WGS assembly of Brachypodium distachyon.</title>
        <authorList>
            <consortium name="The International Brachypodium Initiative"/>
            <person name="Lucas S."/>
            <person name="Harmon-Smith M."/>
            <person name="Lail K."/>
            <person name="Tice H."/>
            <person name="Grimwood J."/>
            <person name="Bruce D."/>
            <person name="Barry K."/>
            <person name="Shu S."/>
            <person name="Lindquist E."/>
            <person name="Wang M."/>
            <person name="Pitluck S."/>
            <person name="Vogel J.P."/>
            <person name="Garvin D.F."/>
            <person name="Mockler T.C."/>
            <person name="Schmutz J."/>
            <person name="Rokhsar D."/>
            <person name="Bevan M.W."/>
        </authorList>
    </citation>
    <scope>NUCLEOTIDE SEQUENCE</scope>
    <source>
        <strain evidence="4">Bd21</strain>
    </source>
</reference>
<dbReference type="GO" id="GO:0004867">
    <property type="term" value="F:serine-type endopeptidase inhibitor activity"/>
    <property type="evidence" value="ECO:0007669"/>
    <property type="project" value="UniProtKB-KW"/>
</dbReference>
<gene>
    <name evidence="4" type="ORF">BRADI_3g02371v3</name>
</gene>
<proteinExistence type="inferred from homology"/>
<dbReference type="OrthoDB" id="709158at2759"/>
<dbReference type="AlphaFoldDB" id="A0A0Q3HXP6"/>
<dbReference type="EnsemblPlants" id="KQJ93035">
    <property type="protein sequence ID" value="KQJ93035"/>
    <property type="gene ID" value="BRADI_3g02371v3"/>
</dbReference>
<name>A0A0Q3HXP6_BRADI</name>
<dbReference type="InterPro" id="IPR036354">
    <property type="entry name" value="Prot_inh_pot1_sf"/>
</dbReference>
<accession>A0A0Q3HXP6</accession>
<keyword evidence="6" id="KW-1185">Reference proteome</keyword>
<dbReference type="Gene3D" id="3.30.10.10">
    <property type="entry name" value="Trypsin Inhibitor V, subunit A"/>
    <property type="match status" value="1"/>
</dbReference>
<keyword evidence="2" id="KW-0646">Protease inhibitor</keyword>
<dbReference type="PROSITE" id="PS00285">
    <property type="entry name" value="POTATO_INHIBITOR"/>
    <property type="match status" value="1"/>
</dbReference>
<evidence type="ECO:0000256" key="2">
    <source>
        <dbReference type="ARBA" id="ARBA00022690"/>
    </source>
</evidence>
<comment type="similarity">
    <text evidence="1">Belongs to the protease inhibitor I13 (potato type I serine protease inhibitor) family.</text>
</comment>
<dbReference type="GO" id="GO:0009611">
    <property type="term" value="P:response to wounding"/>
    <property type="evidence" value="ECO:0007669"/>
    <property type="project" value="InterPro"/>
</dbReference>
<reference evidence="4 5" key="1">
    <citation type="journal article" date="2010" name="Nature">
        <title>Genome sequencing and analysis of the model grass Brachypodium distachyon.</title>
        <authorList>
            <consortium name="International Brachypodium Initiative"/>
        </authorList>
    </citation>
    <scope>NUCLEOTIDE SEQUENCE [LARGE SCALE GENOMIC DNA]</scope>
    <source>
        <strain evidence="4 5">Bd21</strain>
    </source>
</reference>